<dbReference type="Proteomes" id="UP000002668">
    <property type="component" value="Genome"/>
</dbReference>
<dbReference type="HOGENOM" id="CLU_400651_0_0_1"/>
<feature type="compositionally biased region" description="Polar residues" evidence="1">
    <location>
        <begin position="593"/>
        <end position="624"/>
    </location>
</feature>
<accession>E4ZYC9</accession>
<evidence type="ECO:0000313" key="2">
    <source>
        <dbReference type="EMBL" id="CBX96374.1"/>
    </source>
</evidence>
<proteinExistence type="predicted"/>
<organism evidence="3">
    <name type="scientific">Leptosphaeria maculans (strain JN3 / isolate v23.1.3 / race Av1-4-5-6-7-8)</name>
    <name type="common">Blackleg fungus</name>
    <name type="synonym">Phoma lingam</name>
    <dbReference type="NCBI Taxonomy" id="985895"/>
    <lineage>
        <taxon>Eukaryota</taxon>
        <taxon>Fungi</taxon>
        <taxon>Dikarya</taxon>
        <taxon>Ascomycota</taxon>
        <taxon>Pezizomycotina</taxon>
        <taxon>Dothideomycetes</taxon>
        <taxon>Pleosporomycetidae</taxon>
        <taxon>Pleosporales</taxon>
        <taxon>Pleosporineae</taxon>
        <taxon>Leptosphaeriaceae</taxon>
        <taxon>Plenodomus</taxon>
        <taxon>Plenodomus lingam/Leptosphaeria maculans species complex</taxon>
    </lineage>
</organism>
<keyword evidence="3" id="KW-1185">Reference proteome</keyword>
<protein>
    <submittedName>
        <fullName evidence="2">Predicted protein</fullName>
    </submittedName>
</protein>
<dbReference type="InParanoid" id="E4ZYC9"/>
<feature type="compositionally biased region" description="Polar residues" evidence="1">
    <location>
        <begin position="518"/>
        <end position="532"/>
    </location>
</feature>
<feature type="region of interest" description="Disordered" evidence="1">
    <location>
        <begin position="358"/>
        <end position="465"/>
    </location>
</feature>
<feature type="region of interest" description="Disordered" evidence="1">
    <location>
        <begin position="593"/>
        <end position="687"/>
    </location>
</feature>
<dbReference type="eggNOG" id="ENOG502QYFK">
    <property type="taxonomic scope" value="Eukaryota"/>
</dbReference>
<dbReference type="EMBL" id="FP929128">
    <property type="protein sequence ID" value="CBX96374.1"/>
    <property type="molecule type" value="Genomic_DNA"/>
</dbReference>
<reference evidence="3" key="1">
    <citation type="journal article" date="2011" name="Nat. Commun.">
        <title>Effector diversification within compartments of the Leptosphaeria maculans genome affected by Repeat-Induced Point mutations.</title>
        <authorList>
            <person name="Rouxel T."/>
            <person name="Grandaubert J."/>
            <person name="Hane J.K."/>
            <person name="Hoede C."/>
            <person name="van de Wouw A.P."/>
            <person name="Couloux A."/>
            <person name="Dominguez V."/>
            <person name="Anthouard V."/>
            <person name="Bally P."/>
            <person name="Bourras S."/>
            <person name="Cozijnsen A.J."/>
            <person name="Ciuffetti L.M."/>
            <person name="Degrave A."/>
            <person name="Dilmaghani A."/>
            <person name="Duret L."/>
            <person name="Fudal I."/>
            <person name="Goodwin S.B."/>
            <person name="Gout L."/>
            <person name="Glaser N."/>
            <person name="Linglin J."/>
            <person name="Kema G.H.J."/>
            <person name="Lapalu N."/>
            <person name="Lawrence C.B."/>
            <person name="May K."/>
            <person name="Meyer M."/>
            <person name="Ollivier B."/>
            <person name="Poulain J."/>
            <person name="Schoch C.L."/>
            <person name="Simon A."/>
            <person name="Spatafora J.W."/>
            <person name="Stachowiak A."/>
            <person name="Turgeon B.G."/>
            <person name="Tyler B.M."/>
            <person name="Vincent D."/>
            <person name="Weissenbach J."/>
            <person name="Amselem J."/>
            <person name="Quesneville H."/>
            <person name="Oliver R.P."/>
            <person name="Wincker P."/>
            <person name="Balesdent M.-H."/>
            <person name="Howlett B.J."/>
        </authorList>
    </citation>
    <scope>NUCLEOTIDE SEQUENCE [LARGE SCALE GENOMIC DNA]</scope>
    <source>
        <strain evidence="3">JN3 / isolate v23.1.3 / race Av1-4-5-6-7-8</strain>
    </source>
</reference>
<dbReference type="VEuPathDB" id="FungiDB:LEMA_P112930.1"/>
<evidence type="ECO:0000256" key="1">
    <source>
        <dbReference type="SAM" id="MobiDB-lite"/>
    </source>
</evidence>
<feature type="compositionally biased region" description="Basic and acidic residues" evidence="1">
    <location>
        <begin position="432"/>
        <end position="465"/>
    </location>
</feature>
<evidence type="ECO:0000313" key="3">
    <source>
        <dbReference type="Proteomes" id="UP000002668"/>
    </source>
</evidence>
<dbReference type="GeneID" id="13289732"/>
<feature type="compositionally biased region" description="Polar residues" evidence="1">
    <location>
        <begin position="420"/>
        <end position="431"/>
    </location>
</feature>
<dbReference type="STRING" id="985895.E4ZYC9"/>
<name>E4ZYC9_LEPMJ</name>
<feature type="compositionally biased region" description="Basic and acidic residues" evidence="1">
    <location>
        <begin position="378"/>
        <end position="397"/>
    </location>
</feature>
<feature type="region of interest" description="Disordered" evidence="1">
    <location>
        <begin position="518"/>
        <end position="575"/>
    </location>
</feature>
<feature type="region of interest" description="Disordered" evidence="1">
    <location>
        <begin position="287"/>
        <end position="346"/>
    </location>
</feature>
<feature type="compositionally biased region" description="Polar residues" evidence="1">
    <location>
        <begin position="290"/>
        <end position="302"/>
    </location>
</feature>
<gene>
    <name evidence="2" type="ORF">LEMA_P112930.1</name>
</gene>
<dbReference type="AlphaFoldDB" id="E4ZYC9"/>
<dbReference type="OrthoDB" id="3693838at2759"/>
<feature type="compositionally biased region" description="Basic and acidic residues" evidence="1">
    <location>
        <begin position="656"/>
        <end position="678"/>
    </location>
</feature>
<sequence>MESLQVLYSRAADMLYDGYARVVSAKNATQLEVNVQNVPGATEDAAAATSTIYQSTGIQTQPLCDVWQYLEIFGRNALVTEVGTGAIGRYTKGGGAFAYEHRYGKPFLAAPLSDSDTKSNYTDSAFQTIGFPDAIRSIAKAKVKASMMVTRYRKVAEEAGVRVFAESKAERVLHSEQFTPSVTLDAEGNTKDGELGSLFLPNIYGEDIKPVKRLEQVSANYHQTQRAIPSLAPSLREDTPDPEPLEDYGQEQIEWKRDAKHRNWNHNESGRSDFVPRAAFIVYDPARHPSYTTSSNKANSILSPGRRKRPVEDEQPSSQKANKRTKLTASTQHNQEHTPQPHPQVDCVLGASHIHQEEIRGRKQSDSLVSSHETPTVKPDRKLEAIPQEPRKERERTATILKHTPRGRAVSPRRAIGSQRARSSSPSTNETRSYRARENYRSEDSKRNEPVREYHPSSRNYRNDFEDCNAASHSKLQTPLPDKAQPIFQVHVDRTQESPNVKNNLGSEQSILASSDSEITNGQSNHNYQSTPTPAPRHQHDAAAVAADEHITHHRDGKHLAPPTPHQQPKAKPQEIMHQDRLCQLSHPLQTSTFAYHPSSKPSSHLNSTHFPTPSSPRHTQLHSTRTHAPAPSSRVEKSYRAPLRQGIKGTTAMQKPDEGAKKTGERKAGPRPKRDARSLINRWLGG</sequence>